<protein>
    <submittedName>
        <fullName evidence="1">ClpX C4-type zinc finger protein</fullName>
    </submittedName>
</protein>
<name>A0ABP9FMW9_9ACTN</name>
<accession>A0ABP9FMW9</accession>
<keyword evidence="2" id="KW-1185">Reference proteome</keyword>
<dbReference type="Proteomes" id="UP001501521">
    <property type="component" value="Unassembled WGS sequence"/>
</dbReference>
<proteinExistence type="predicted"/>
<evidence type="ECO:0000313" key="1">
    <source>
        <dbReference type="EMBL" id="GAA4907683.1"/>
    </source>
</evidence>
<evidence type="ECO:0000313" key="2">
    <source>
        <dbReference type="Proteomes" id="UP001501521"/>
    </source>
</evidence>
<dbReference type="EMBL" id="BAABLV010000043">
    <property type="protein sequence ID" value="GAA4907683.1"/>
    <property type="molecule type" value="Genomic_DNA"/>
</dbReference>
<gene>
    <name evidence="1" type="ORF">GCM10025789_28950</name>
</gene>
<reference evidence="2" key="1">
    <citation type="journal article" date="2019" name="Int. J. Syst. Evol. Microbiol.">
        <title>The Global Catalogue of Microorganisms (GCM) 10K type strain sequencing project: providing services to taxonomists for standard genome sequencing and annotation.</title>
        <authorList>
            <consortium name="The Broad Institute Genomics Platform"/>
            <consortium name="The Broad Institute Genome Sequencing Center for Infectious Disease"/>
            <person name="Wu L."/>
            <person name="Ma J."/>
        </authorList>
    </citation>
    <scope>NUCLEOTIDE SEQUENCE [LARGE SCALE GENOMIC DNA]</scope>
    <source>
        <strain evidence="2">JCM 19125</strain>
    </source>
</reference>
<sequence>MASPLATICRACAENAISMFASQPADESDLSGPVVPWRNLRDDELLARLPEVAAAGLQVEAHLKTWVDAARDRGLSWARIGEALGMTRQSAWERFTSS</sequence>
<comment type="caution">
    <text evidence="1">The sequence shown here is derived from an EMBL/GenBank/DDBJ whole genome shotgun (WGS) entry which is preliminary data.</text>
</comment>
<organism evidence="1 2">
    <name type="scientific">Tessaracoccus lubricantis</name>
    <dbReference type="NCBI Taxonomy" id="545543"/>
    <lineage>
        <taxon>Bacteria</taxon>
        <taxon>Bacillati</taxon>
        <taxon>Actinomycetota</taxon>
        <taxon>Actinomycetes</taxon>
        <taxon>Propionibacteriales</taxon>
        <taxon>Propionibacteriaceae</taxon>
        <taxon>Tessaracoccus</taxon>
    </lineage>
</organism>